<evidence type="ECO:0000313" key="2">
    <source>
        <dbReference type="EMBL" id="VDD55676.1"/>
    </source>
</evidence>
<dbReference type="EMBL" id="LR031879">
    <property type="protein sequence ID" value="VDD55676.1"/>
    <property type="molecule type" value="Genomic_DNA"/>
</dbReference>
<dbReference type="AlphaFoldDB" id="A0A3P6G5X5"/>
<name>A0A3P6G5X5_BRAOL</name>
<reference evidence="2" key="1">
    <citation type="submission" date="2018-11" db="EMBL/GenBank/DDBJ databases">
        <authorList>
            <consortium name="Genoscope - CEA"/>
            <person name="William W."/>
        </authorList>
    </citation>
    <scope>NUCLEOTIDE SEQUENCE</scope>
</reference>
<keyword evidence="1" id="KW-1133">Transmembrane helix</keyword>
<keyword evidence="1" id="KW-0812">Transmembrane</keyword>
<gene>
    <name evidence="2" type="ORF">BOLC8T48905H</name>
</gene>
<feature type="transmembrane region" description="Helical" evidence="1">
    <location>
        <begin position="27"/>
        <end position="46"/>
    </location>
</feature>
<proteinExistence type="predicted"/>
<organism evidence="2">
    <name type="scientific">Brassica oleracea</name>
    <name type="common">Wild cabbage</name>
    <dbReference type="NCBI Taxonomy" id="3712"/>
    <lineage>
        <taxon>Eukaryota</taxon>
        <taxon>Viridiplantae</taxon>
        <taxon>Streptophyta</taxon>
        <taxon>Embryophyta</taxon>
        <taxon>Tracheophyta</taxon>
        <taxon>Spermatophyta</taxon>
        <taxon>Magnoliopsida</taxon>
        <taxon>eudicotyledons</taxon>
        <taxon>Gunneridae</taxon>
        <taxon>Pentapetalae</taxon>
        <taxon>rosids</taxon>
        <taxon>malvids</taxon>
        <taxon>Brassicales</taxon>
        <taxon>Brassicaceae</taxon>
        <taxon>Brassiceae</taxon>
        <taxon>Brassica</taxon>
    </lineage>
</organism>
<keyword evidence="1" id="KW-0472">Membrane</keyword>
<accession>A0A3P6G5X5</accession>
<evidence type="ECO:0000256" key="1">
    <source>
        <dbReference type="SAM" id="Phobius"/>
    </source>
</evidence>
<sequence length="145" mass="16515">MLKVNLCLWPVQFDTTFSIWSGELDEALLITFGGLWFVIVDFYSLASSQNPKFVDLLNSQQDIGFGSYEDSVELSSTQVPFLATQGTADSAFDGDTPADSRERRTWTPGRTVVILQHLKQILRSVHRVLKPQRLVVRRRLIKRSK</sequence>
<protein>
    <submittedName>
        <fullName evidence="2">Uncharacterized protein</fullName>
    </submittedName>
</protein>